<dbReference type="PANTHER" id="PTHR46652">
    <property type="entry name" value="LEUCINE-RICH REPEAT AND IQ DOMAIN-CONTAINING PROTEIN 1-RELATED"/>
    <property type="match status" value="1"/>
</dbReference>
<keyword evidence="2" id="KW-0677">Repeat</keyword>
<organism evidence="4">
    <name type="scientific">Hexamita inflata</name>
    <dbReference type="NCBI Taxonomy" id="28002"/>
    <lineage>
        <taxon>Eukaryota</taxon>
        <taxon>Metamonada</taxon>
        <taxon>Diplomonadida</taxon>
        <taxon>Hexamitidae</taxon>
        <taxon>Hexamitinae</taxon>
        <taxon>Hexamita</taxon>
    </lineage>
</organism>
<evidence type="ECO:0000313" key="4">
    <source>
        <dbReference type="EMBL" id="CAI9945481.1"/>
    </source>
</evidence>
<sequence>MTEPPCFIVKDPSDLQKDELQQFVNLRILDIYFKKLDDVPVHIQILTINNCELQSIKNLFHLGDLRYFDVKYNSISDITGITAHSQLEYFDFSFNSVIIIPSDLNELLQLKTVITENNFIVNQEPLILHPNFTVKWIQNQFVPEQKDFRKCLTPGSSDQLVNKLMLVENSKRERSSYLENMIKTLAPNIKNKELIVKDNVNIKSFGFVDCFDIEKLCLDHCPNIEFEELPKKIKHLSITNSGLYRIDGIEKMKQLESIDLTHNKLVSCEVLLQLPNLTNVNIQGNKIIDLEHITKLPKFKWNFILPQRLVYLTDYQKFLGENCSEQDAADYEAKMKAQKLKSAEILYDAKQIDRLKDHVKDGSLEISSDATVTSFGFVDHWKLTSLKIVDCPNLNLERAPALLTSLTINKCGLKSTKGIQNAKKLVNLSLSKNRLVDLEDLDQLTQLETLDLSNNQLYQIDQVSALLKLKSLILKRNNLIVIKPVETLKQLKHLEIDENMLQDLDYVKKLTGFEWKMISQQKEPKDQDYQNFLENSGSKDSVSEYRNKIQANAVISQQIIHDALMIRKYTGQVKDKSLSIENDPSLLSIAFSDNLELQTITVCGSQNLNLERVPKNLKSLTINSCNLQSTKGLAPAKLLTSLNLSNNHLIDLTELDELTSLQKLDISLNALNSIENVGKLINLTSLNVKRNNLQIIKPIETLQLLQELDITENALQDLQYVKILPKLKWEVIVKENSIEAVDIKKRTEEETEEDEESSEVQLNEDQKKSLQILYDAKQIDRLKDHVKDGSLEISSDATVTSFGFVDHWKLTSLKIVDCPNLNLERAPALLTSLTINKCGLKSTKGIQNAKKLVNLSLSKNRLVDLEDLDQLTQLETLDLSNNQLYQIDQVSALLKLKSLILKRNNLIVIKPVETLKQLKHLEIDENMLQDLDYVKKLTGFEWKMISQQKEPKDQDYQNFLENSGSKDSVSEYRNKIQANAVISQQIIHDALMIRKYTGQVKDKSLSIENDPSLLSIAFSDNLELQTITVCGSQNLNLERVPKNLKSLTINNCNLQSTKGLAPAKLLTSLNLSNNHLIDLTELDELTSLQKLDISLNALNSIENVGKLINLTSLNVKRNNLQIIKPIETLQLLQELDITENALQDLQYVKILPKLKWEVIVKENSIEAVDIKKRTEEETEEDEESSEVQLNEDQKKSLQILYDAKQIDRLKDHVKDGSLEISSDATVTSFGFVDHWKLTSLKIVDCPNLNLERAPALLTSLTINKCGLKSTKGIQNAKKLVNLSLSKNRLVDLEDLDQLTQLETLDLSNNQLYQIDQVSALLKLKSLILKRNNLIVVKPVEMLKVLNSIDISENLIQDLQYVKQLPKIQWDMITEQNEPTIADYIKYLGEGKTKQDAENFIASIKNEQNKSMEILYDTKMIALFENSVQNGSLEINNNSNVTSFGFVDQFKLQQLKINKCVNLTFERTPKLLKELVINECALLSTEGIENAIAITNLNLKHNKLNDLTGLDKLTLLQNLDVSDNQLLDITNVGKLTKLETLHLQNNKLIICKPLQSLNLLQNLKIEGNMLQDLIYIKKLTKFNWDMITEQAEPNQQDYQTCFNKIYSQTCSESQIQGYINDLTNDSAVSKQIIHDALMIRQYKPKVLDGKLIIKNDPALLSIEFTDNVNINELIVMNCYNLILERCPKKVTKLTINSSNLNNLQGIEHMTQLTELNLSMNQLKDISLLGSLVNITKLDLGQNNIENISVFSNFKKLIALDFSQNLVADISAIQQLTQLQILDSSYNLITNLEDLTSLIHLVRLNVSKNSIASIDSLKQMVSLVYLNISFNKVISLEICQNLPLLRDLRLEFNFIQNFEPIAQLQNANKYWITTQRTPSNEDYMRSFNCTLPAVQNYKNNLSTPQSQNKLNLFNKYKNSVNDCKLQIINEPDLNSIQFTDILKIKYFEAENCKTIVFDKCPKRLIGLKINNCVLKNDKDQQFITNIYQMSQLVEIELTGNKIRDIGELADLNQLKRVNLSNNIIARVGAIKELKLSYLNLQKNRIVFEQPIKCFEALGNNYIVTENCICDNYELQNQKQADQGNFKDALGANSSDEQAAEIMNFINYDKQMRTKYISKAENNSLNIGNDDSLYDIQFVKHINTQTLTVNACKNIQISRKCKTIKIDENGFVQNSIDVQIIQAPINLTILKVNNCALTHLTGIEQMKNLKEIDFKNNKIVSIKEIQNIPLEKIELEHNIITDMHVLTGLQNYNTDWVQEQDEATDQDYTKYLQETNTNVNLEKFKESIVDSLMQTQELILKFGRRYEKDMIAKYQKDVNNSNLVISNDDQIINLNFADDLNLNSLTVNNCTNIKFVKVPVKITSFAFNDCNITNIAGIELLKQLNTIKITNNPLNSIQQVYSLVNITSIQINNTLITNCVGIEALNKLTHVDLRNNAIILIEQLKQLTNLKQVLIDNNFVQDLEYLVNQNWICEQKVPTDANLQAYLTDTNSSLTLDAFKAQIAPKKTKSDQLTVQIQTKYYTDMSNKYQNEVHYNKLEVFSDFGIKQIKFMDKMSVECLILNDCKNFSFRRAPIQLLYLTLNDCNISDLEGVQQFSQLKKLELIRNTQLQSVKQIYSLSNLLSLTINNTKLTNLIGIQQLSKLKYIDLRDNHIVSVEPLKSLNNLKQVLLDYNFIQDLEHLTTINNYISDWIYYQNEITDAVLSQFLVDTNQTLSLQQLKTSFEGKRKRSAELIREYPAVYDAKMKAKYQSKIESNKNNYGPFLTLRDDLEVRDVKFVSELGVTDLHYSGCKNAHILRAPANLRRLYSNGTELKTVKGIERLVALEYVDLDNNYIVEINIRGLEKLKYFVARSNNKIRDTSIGDYLKAKGCCQSGYETRLQSSPTQQEIEEARLW</sequence>
<evidence type="ECO:0000313" key="7">
    <source>
        <dbReference type="Proteomes" id="UP001642409"/>
    </source>
</evidence>
<dbReference type="Pfam" id="PF12799">
    <property type="entry name" value="LRR_4"/>
    <property type="match status" value="1"/>
</dbReference>
<accession>A0AA86PTG6</accession>
<evidence type="ECO:0000313" key="3">
    <source>
        <dbReference type="EMBL" id="CAI9914179.1"/>
    </source>
</evidence>
<evidence type="ECO:0000313" key="6">
    <source>
        <dbReference type="EMBL" id="CAL6103452.1"/>
    </source>
</evidence>
<name>A0AA86PTG6_9EUKA</name>
<dbReference type="EMBL" id="CATOUU010000043">
    <property type="protein sequence ID" value="CAI9914179.1"/>
    <property type="molecule type" value="Genomic_DNA"/>
</dbReference>
<dbReference type="SMART" id="SM00369">
    <property type="entry name" value="LRR_TYP"/>
    <property type="match status" value="18"/>
</dbReference>
<dbReference type="InterPro" id="IPR003591">
    <property type="entry name" value="Leu-rich_rpt_typical-subtyp"/>
</dbReference>
<dbReference type="EMBL" id="CATOUU010000745">
    <property type="protein sequence ID" value="CAI9945481.1"/>
    <property type="molecule type" value="Genomic_DNA"/>
</dbReference>
<dbReference type="SUPFAM" id="SSF52075">
    <property type="entry name" value="Outer arm dynein light chain 1"/>
    <property type="match status" value="1"/>
</dbReference>
<dbReference type="InterPro" id="IPR001611">
    <property type="entry name" value="Leu-rich_rpt"/>
</dbReference>
<proteinExistence type="predicted"/>
<dbReference type="Gene3D" id="3.80.10.10">
    <property type="entry name" value="Ribonuclease Inhibitor"/>
    <property type="match status" value="14"/>
</dbReference>
<dbReference type="PROSITE" id="PS51450">
    <property type="entry name" value="LRR"/>
    <property type="match status" value="21"/>
</dbReference>
<dbReference type="PRINTS" id="PR00019">
    <property type="entry name" value="LEURICHRPT"/>
</dbReference>
<dbReference type="InterPro" id="IPR025875">
    <property type="entry name" value="Leu-rich_rpt_4"/>
</dbReference>
<evidence type="ECO:0000256" key="2">
    <source>
        <dbReference type="ARBA" id="ARBA00022737"/>
    </source>
</evidence>
<dbReference type="SMART" id="SM00365">
    <property type="entry name" value="LRR_SD22"/>
    <property type="match status" value="30"/>
</dbReference>
<dbReference type="InterPro" id="IPR032675">
    <property type="entry name" value="LRR_dom_sf"/>
</dbReference>
<reference evidence="5 7" key="2">
    <citation type="submission" date="2024-07" db="EMBL/GenBank/DDBJ databases">
        <authorList>
            <person name="Akdeniz Z."/>
        </authorList>
    </citation>
    <scope>NUCLEOTIDE SEQUENCE [LARGE SCALE GENOMIC DNA]</scope>
</reference>
<keyword evidence="1" id="KW-0433">Leucine-rich repeat</keyword>
<evidence type="ECO:0000256" key="1">
    <source>
        <dbReference type="ARBA" id="ARBA00022614"/>
    </source>
</evidence>
<dbReference type="SMART" id="SM00364">
    <property type="entry name" value="LRR_BAC"/>
    <property type="match status" value="4"/>
</dbReference>
<keyword evidence="7" id="KW-1185">Reference proteome</keyword>
<reference evidence="4" key="1">
    <citation type="submission" date="2023-06" db="EMBL/GenBank/DDBJ databases">
        <authorList>
            <person name="Kurt Z."/>
        </authorList>
    </citation>
    <scope>NUCLEOTIDE SEQUENCE</scope>
</reference>
<evidence type="ECO:0000313" key="5">
    <source>
        <dbReference type="EMBL" id="CAL6073171.1"/>
    </source>
</evidence>
<dbReference type="PANTHER" id="PTHR46652:SF3">
    <property type="entry name" value="LEUCINE-RICH REPEAT-CONTAINING PROTEIN 9"/>
    <property type="match status" value="1"/>
</dbReference>
<gene>
    <name evidence="3" type="ORF">HINF_LOCUS1824</name>
    <name evidence="4" type="ORF">HINF_LOCUS33126</name>
    <name evidence="5" type="ORF">HINF_LOCUS55976</name>
    <name evidence="6" type="ORF">HINF_LOCUS72150</name>
</gene>
<protein>
    <submittedName>
        <fullName evidence="4">Uncharacterized protein</fullName>
    </submittedName>
</protein>
<comment type="caution">
    <text evidence="4">The sequence shown here is derived from an EMBL/GenBank/DDBJ whole genome shotgun (WGS) entry which is preliminary data.</text>
</comment>
<dbReference type="EMBL" id="CAXDID020000567">
    <property type="protein sequence ID" value="CAL6103452.1"/>
    <property type="molecule type" value="Genomic_DNA"/>
</dbReference>
<dbReference type="EMBL" id="CAXDID020000299">
    <property type="protein sequence ID" value="CAL6073171.1"/>
    <property type="molecule type" value="Genomic_DNA"/>
</dbReference>
<dbReference type="Proteomes" id="UP001642409">
    <property type="component" value="Unassembled WGS sequence"/>
</dbReference>
<dbReference type="SUPFAM" id="SSF52058">
    <property type="entry name" value="L domain-like"/>
    <property type="match status" value="7"/>
</dbReference>
<dbReference type="InterPro" id="IPR050836">
    <property type="entry name" value="SDS22/Internalin_LRR"/>
</dbReference>